<name>A0A6C0IVZ0_9ZZZZ</name>
<dbReference type="EMBL" id="MN740249">
    <property type="protein sequence ID" value="QHT95997.1"/>
    <property type="molecule type" value="Genomic_DNA"/>
</dbReference>
<dbReference type="AlphaFoldDB" id="A0A6C0IVZ0"/>
<proteinExistence type="predicted"/>
<organism evidence="1">
    <name type="scientific">viral metagenome</name>
    <dbReference type="NCBI Taxonomy" id="1070528"/>
    <lineage>
        <taxon>unclassified sequences</taxon>
        <taxon>metagenomes</taxon>
        <taxon>organismal metagenomes</taxon>
    </lineage>
</organism>
<protein>
    <submittedName>
        <fullName evidence="1">Uncharacterized protein</fullName>
    </submittedName>
</protein>
<evidence type="ECO:0000313" key="1">
    <source>
        <dbReference type="EMBL" id="QHT95997.1"/>
    </source>
</evidence>
<sequence length="437" mass="51692">MTYINIDIDNETLTHLAVTLSLIWIGVNLKNIHLVLINVRHFFHMVNKVYNDVCNKNPFILDYSDEQKQFEENVQLNVDEHEEKEVEKERYENKYLEKFKKYPNEYLPFTESELLLESKIVEELTKNHIELRNKIIEELLIEQNKLKKIIDRIETAGGPLTEEGLKVMIEYDEYIADFDLEDEDEEYAIIETYDEIKSNLKENKSEVVELEMEDEVTEEKRMEIKKSAYNTIINNRIKGLMNSVLLEMTPVGNVFMRYNFEKESFEYFSNNSIPYRYLEPIGRRYVMTFCCKPLFVDLEDELKRAEVKFDEDKKKEDERLEEEKQKKVMQSISGINTNRSIVAKLKSYNNSSNNASNNPTFVPKNRGTYALPPQIKANLPDVNGGSTSDKRLLKENANRYTWEGRFQDFCPIKKIDKKVVDKKLNMSWAEYKKQMSK</sequence>
<reference evidence="1" key="1">
    <citation type="journal article" date="2020" name="Nature">
        <title>Giant virus diversity and host interactions through global metagenomics.</title>
        <authorList>
            <person name="Schulz F."/>
            <person name="Roux S."/>
            <person name="Paez-Espino D."/>
            <person name="Jungbluth S."/>
            <person name="Walsh D.A."/>
            <person name="Denef V.J."/>
            <person name="McMahon K.D."/>
            <person name="Konstantinidis K.T."/>
            <person name="Eloe-Fadrosh E.A."/>
            <person name="Kyrpides N.C."/>
            <person name="Woyke T."/>
        </authorList>
    </citation>
    <scope>NUCLEOTIDE SEQUENCE</scope>
    <source>
        <strain evidence="1">GVMAG-M-3300024301-20</strain>
    </source>
</reference>
<accession>A0A6C0IVZ0</accession>